<protein>
    <submittedName>
        <fullName evidence="1">Uncharacterized protein</fullName>
    </submittedName>
</protein>
<dbReference type="EMBL" id="JAVRHQ010000006">
    <property type="protein sequence ID" value="MDT0642560.1"/>
    <property type="molecule type" value="Genomic_DNA"/>
</dbReference>
<evidence type="ECO:0000313" key="2">
    <source>
        <dbReference type="Proteomes" id="UP001262889"/>
    </source>
</evidence>
<proteinExistence type="predicted"/>
<accession>A0ABU3C886</accession>
<evidence type="ECO:0000313" key="1">
    <source>
        <dbReference type="EMBL" id="MDT0642560.1"/>
    </source>
</evidence>
<gene>
    <name evidence="1" type="ORF">RM553_06905</name>
</gene>
<comment type="caution">
    <text evidence="1">The sequence shown here is derived from an EMBL/GenBank/DDBJ whole genome shotgun (WGS) entry which is preliminary data.</text>
</comment>
<organism evidence="1 2">
    <name type="scientific">Autumnicola tepida</name>
    <dbReference type="NCBI Taxonomy" id="3075595"/>
    <lineage>
        <taxon>Bacteria</taxon>
        <taxon>Pseudomonadati</taxon>
        <taxon>Bacteroidota</taxon>
        <taxon>Flavobacteriia</taxon>
        <taxon>Flavobacteriales</taxon>
        <taxon>Flavobacteriaceae</taxon>
        <taxon>Autumnicola</taxon>
    </lineage>
</organism>
<name>A0ABU3C886_9FLAO</name>
<sequence>MIQPKWIKFMQWTFEEFNARLDGLHPLVKKKALEIAKNLVMEEDYTREDAIKKGIMKAEEWFYDLGG</sequence>
<dbReference type="RefSeq" id="WP_311534219.1">
    <property type="nucleotide sequence ID" value="NZ_JAVRHQ010000006.1"/>
</dbReference>
<reference evidence="1 2" key="1">
    <citation type="submission" date="2023-09" db="EMBL/GenBank/DDBJ databases">
        <authorList>
            <person name="Rey-Velasco X."/>
        </authorList>
    </citation>
    <scope>NUCLEOTIDE SEQUENCE [LARGE SCALE GENOMIC DNA]</scope>
    <source>
        <strain evidence="1 2">F363</strain>
    </source>
</reference>
<dbReference type="Proteomes" id="UP001262889">
    <property type="component" value="Unassembled WGS sequence"/>
</dbReference>
<keyword evidence="2" id="KW-1185">Reference proteome</keyword>